<dbReference type="InterPro" id="IPR051010">
    <property type="entry name" value="BCAA_transport"/>
</dbReference>
<keyword evidence="7" id="KW-1185">Reference proteome</keyword>
<dbReference type="Gene3D" id="3.40.50.2300">
    <property type="match status" value="2"/>
</dbReference>
<keyword evidence="3" id="KW-0813">Transport</keyword>
<protein>
    <submittedName>
        <fullName evidence="6">ABC transporter substrate-binding protein</fullName>
    </submittedName>
</protein>
<dbReference type="PANTHER" id="PTHR30483">
    <property type="entry name" value="LEUCINE-SPECIFIC-BINDING PROTEIN"/>
    <property type="match status" value="1"/>
</dbReference>
<dbReference type="PANTHER" id="PTHR30483:SF6">
    <property type="entry name" value="PERIPLASMIC BINDING PROTEIN OF ABC TRANSPORTER FOR NATURAL AMINO ACIDS"/>
    <property type="match status" value="1"/>
</dbReference>
<dbReference type="InterPro" id="IPR028082">
    <property type="entry name" value="Peripla_BP_I"/>
</dbReference>
<gene>
    <name evidence="6" type="ORF">OEG84_20800</name>
</gene>
<keyword evidence="3" id="KW-0029">Amino-acid transport</keyword>
<evidence type="ECO:0000256" key="3">
    <source>
        <dbReference type="ARBA" id="ARBA00022970"/>
    </source>
</evidence>
<evidence type="ECO:0000313" key="7">
    <source>
        <dbReference type="Proteomes" id="UP001073227"/>
    </source>
</evidence>
<organism evidence="6 7">
    <name type="scientific">Hoeflea algicola</name>
    <dbReference type="NCBI Taxonomy" id="2983763"/>
    <lineage>
        <taxon>Bacteria</taxon>
        <taxon>Pseudomonadati</taxon>
        <taxon>Pseudomonadota</taxon>
        <taxon>Alphaproteobacteria</taxon>
        <taxon>Hyphomicrobiales</taxon>
        <taxon>Rhizobiaceae</taxon>
        <taxon>Hoeflea</taxon>
    </lineage>
</organism>
<comment type="caution">
    <text evidence="6">The sequence shown here is derived from an EMBL/GenBank/DDBJ whole genome shotgun (WGS) entry which is preliminary data.</text>
</comment>
<comment type="similarity">
    <text evidence="1">Belongs to the leucine-binding protein family.</text>
</comment>
<evidence type="ECO:0000259" key="5">
    <source>
        <dbReference type="Pfam" id="PF13458"/>
    </source>
</evidence>
<feature type="signal peptide" evidence="4">
    <location>
        <begin position="1"/>
        <end position="29"/>
    </location>
</feature>
<dbReference type="Proteomes" id="UP001073227">
    <property type="component" value="Unassembled WGS sequence"/>
</dbReference>
<dbReference type="InterPro" id="IPR028081">
    <property type="entry name" value="Leu-bd"/>
</dbReference>
<dbReference type="Pfam" id="PF13458">
    <property type="entry name" value="Peripla_BP_6"/>
    <property type="match status" value="1"/>
</dbReference>
<proteinExistence type="inferred from homology"/>
<dbReference type="EMBL" id="JAOVZR010000001">
    <property type="protein sequence ID" value="MCY0150074.1"/>
    <property type="molecule type" value="Genomic_DNA"/>
</dbReference>
<evidence type="ECO:0000256" key="2">
    <source>
        <dbReference type="ARBA" id="ARBA00022729"/>
    </source>
</evidence>
<evidence type="ECO:0000256" key="1">
    <source>
        <dbReference type="ARBA" id="ARBA00010062"/>
    </source>
</evidence>
<name>A0ABT3ZEA5_9HYPH</name>
<dbReference type="RefSeq" id="WP_267655511.1">
    <property type="nucleotide sequence ID" value="NZ_JAOVZR010000001.1"/>
</dbReference>
<feature type="chain" id="PRO_5046979998" evidence="4">
    <location>
        <begin position="30"/>
        <end position="386"/>
    </location>
</feature>
<keyword evidence="2 4" id="KW-0732">Signal</keyword>
<dbReference type="SUPFAM" id="SSF53822">
    <property type="entry name" value="Periplasmic binding protein-like I"/>
    <property type="match status" value="1"/>
</dbReference>
<sequence length="386" mass="40734">MNMIELSKRTLLSAGYMALALGVAAPAYAEPDAGEYRIGMVSDDSGPIASAGQSYHQGADIAIAEINSKGLAGEGVTLVLDVKDSGSDAARAVQAMTQFGSDRKILATTCCILSSIAAAVSPIAASNEVPLVIYGATRSSLPQEPFVTSVVALPGPQEVQMSERIASELRPKKVAYFLSGDNDIFKTRALAMQEVIEKSGAETVAEITTLSADTDFTGPATQGIATNPDLIVVMTTQQPTVGIITALRQRGYEGMIVTSEVLSPPAVFKKSGDTIAGIPFALSFQPGVSDSEAAVSFIEAYKAEYDALPDVYAAQGYMAIQFIAQGIKSLDGKPTRQDLANAMWNTTEINVNPYGGQAMESGQARTPSTLIVNWTKDGEVKFWEKP</sequence>
<reference evidence="6" key="1">
    <citation type="submission" date="2022-10" db="EMBL/GenBank/DDBJ databases">
        <title>Hoeflea sp. G2-23, isolated from marine algae.</title>
        <authorList>
            <person name="Kristyanto S."/>
            <person name="Kim J.M."/>
            <person name="Jeon C.O."/>
        </authorList>
    </citation>
    <scope>NUCLEOTIDE SEQUENCE</scope>
    <source>
        <strain evidence="6">G2-23</strain>
    </source>
</reference>
<feature type="domain" description="Leucine-binding protein" evidence="5">
    <location>
        <begin position="36"/>
        <end position="367"/>
    </location>
</feature>
<accession>A0ABT3ZEA5</accession>
<evidence type="ECO:0000313" key="6">
    <source>
        <dbReference type="EMBL" id="MCY0150074.1"/>
    </source>
</evidence>
<evidence type="ECO:0000256" key="4">
    <source>
        <dbReference type="SAM" id="SignalP"/>
    </source>
</evidence>